<dbReference type="PaxDb" id="35128-Thaps3459"/>
<evidence type="ECO:0000313" key="9">
    <source>
        <dbReference type="Proteomes" id="UP000001449"/>
    </source>
</evidence>
<evidence type="ECO:0000256" key="4">
    <source>
        <dbReference type="ARBA" id="ARBA00022753"/>
    </source>
</evidence>
<keyword evidence="3" id="KW-0813">Transport</keyword>
<keyword evidence="9" id="KW-1185">Reference proteome</keyword>
<sequence length="258" mass="28892">MMMTTNCVNDSSRTALRRPPTASRQLLTDRAQRTPMGAKNSKPKPSSNKGGTITPTDRAILDLKNSRDRLTKYRTKLDLDTTKLGVRAKTLHAEGNTPYALKLLKLRKYKTQEADRVEEQLLTVLRMVDKISEKQNEQDVVVAMKRGKEALQILHNEMGIDDVLDLMDEIRDQDEVEKRINELLGEEGIRVVEDMGDEDILLELEQLEEDVRLETEAATAKIQKEDNVVLPAAPSKPLPAVENPTIGGGRKQKVAVAS</sequence>
<keyword evidence="5" id="KW-0653">Protein transport</keyword>
<protein>
    <submittedName>
        <fullName evidence="8">Uncharacterized protein</fullName>
    </submittedName>
</protein>
<dbReference type="GO" id="GO:0005771">
    <property type="term" value="C:multivesicular body"/>
    <property type="evidence" value="ECO:0000318"/>
    <property type="project" value="GO_Central"/>
</dbReference>
<feature type="compositionally biased region" description="Low complexity" evidence="7">
    <location>
        <begin position="39"/>
        <end position="49"/>
    </location>
</feature>
<dbReference type="EMBL" id="CM000640">
    <property type="protein sequence ID" value="EED94271.1"/>
    <property type="molecule type" value="Genomic_DNA"/>
</dbReference>
<dbReference type="Proteomes" id="UP000001449">
    <property type="component" value="Chromosome 3"/>
</dbReference>
<dbReference type="RefSeq" id="XP_002288835.1">
    <property type="nucleotide sequence ID" value="XM_002288799.1"/>
</dbReference>
<evidence type="ECO:0000256" key="1">
    <source>
        <dbReference type="ARBA" id="ARBA00004608"/>
    </source>
</evidence>
<keyword evidence="6" id="KW-0472">Membrane</keyword>
<dbReference type="InParanoid" id="B8BXV1"/>
<accession>B8BXV1</accession>
<evidence type="ECO:0000256" key="6">
    <source>
        <dbReference type="ARBA" id="ARBA00023136"/>
    </source>
</evidence>
<comment type="similarity">
    <text evidence="2">Belongs to the SNF7 family.</text>
</comment>
<feature type="region of interest" description="Disordered" evidence="7">
    <location>
        <begin position="1"/>
        <end position="55"/>
    </location>
</feature>
<reference evidence="8 9" key="2">
    <citation type="journal article" date="2008" name="Nature">
        <title>The Phaeodactylum genome reveals the evolutionary history of diatom genomes.</title>
        <authorList>
            <person name="Bowler C."/>
            <person name="Allen A.E."/>
            <person name="Badger J.H."/>
            <person name="Grimwood J."/>
            <person name="Jabbari K."/>
            <person name="Kuo A."/>
            <person name="Maheswari U."/>
            <person name="Martens C."/>
            <person name="Maumus F."/>
            <person name="Otillar R.P."/>
            <person name="Rayko E."/>
            <person name="Salamov A."/>
            <person name="Vandepoele K."/>
            <person name="Beszteri B."/>
            <person name="Gruber A."/>
            <person name="Heijde M."/>
            <person name="Katinka M."/>
            <person name="Mock T."/>
            <person name="Valentin K."/>
            <person name="Verret F."/>
            <person name="Berges J.A."/>
            <person name="Brownlee C."/>
            <person name="Cadoret J.P."/>
            <person name="Chiovitti A."/>
            <person name="Choi C.J."/>
            <person name="Coesel S."/>
            <person name="De Martino A."/>
            <person name="Detter J.C."/>
            <person name="Durkin C."/>
            <person name="Falciatore A."/>
            <person name="Fournet J."/>
            <person name="Haruta M."/>
            <person name="Huysman M.J."/>
            <person name="Jenkins B.D."/>
            <person name="Jiroutova K."/>
            <person name="Jorgensen R.E."/>
            <person name="Joubert Y."/>
            <person name="Kaplan A."/>
            <person name="Kroger N."/>
            <person name="Kroth P.G."/>
            <person name="La Roche J."/>
            <person name="Lindquist E."/>
            <person name="Lommer M."/>
            <person name="Martin-Jezequel V."/>
            <person name="Lopez P.J."/>
            <person name="Lucas S."/>
            <person name="Mangogna M."/>
            <person name="McGinnis K."/>
            <person name="Medlin L.K."/>
            <person name="Montsant A."/>
            <person name="Oudot-Le Secq M.P."/>
            <person name="Napoli C."/>
            <person name="Obornik M."/>
            <person name="Parker M.S."/>
            <person name="Petit J.L."/>
            <person name="Porcel B.M."/>
            <person name="Poulsen N."/>
            <person name="Robison M."/>
            <person name="Rychlewski L."/>
            <person name="Rynearson T.A."/>
            <person name="Schmutz J."/>
            <person name="Shapiro H."/>
            <person name="Siaut M."/>
            <person name="Stanley M."/>
            <person name="Sussman M.R."/>
            <person name="Taylor A.R."/>
            <person name="Vardi A."/>
            <person name="von Dassow P."/>
            <person name="Vyverman W."/>
            <person name="Willis A."/>
            <person name="Wyrwicz L.S."/>
            <person name="Rokhsar D.S."/>
            <person name="Weissenbach J."/>
            <person name="Armbrust E.V."/>
            <person name="Green B.R."/>
            <person name="Van de Peer Y."/>
            <person name="Grigoriev I.V."/>
        </authorList>
    </citation>
    <scope>NUCLEOTIDE SEQUENCE [LARGE SCALE GENOMIC DNA]</scope>
    <source>
        <strain evidence="8 9">CCMP1335</strain>
    </source>
</reference>
<dbReference type="OMA" id="RAKQPAM"/>
<feature type="compositionally biased region" description="Polar residues" evidence="7">
    <location>
        <begin position="1"/>
        <end position="14"/>
    </location>
</feature>
<reference evidence="8 9" key="1">
    <citation type="journal article" date="2004" name="Science">
        <title>The genome of the diatom Thalassiosira pseudonana: ecology, evolution, and metabolism.</title>
        <authorList>
            <person name="Armbrust E.V."/>
            <person name="Berges J.A."/>
            <person name="Bowler C."/>
            <person name="Green B.R."/>
            <person name="Martinez D."/>
            <person name="Putnam N.H."/>
            <person name="Zhou S."/>
            <person name="Allen A.E."/>
            <person name="Apt K.E."/>
            <person name="Bechner M."/>
            <person name="Brzezinski M.A."/>
            <person name="Chaal B.K."/>
            <person name="Chiovitti A."/>
            <person name="Davis A.K."/>
            <person name="Demarest M.S."/>
            <person name="Detter J.C."/>
            <person name="Glavina T."/>
            <person name="Goodstein D."/>
            <person name="Hadi M.Z."/>
            <person name="Hellsten U."/>
            <person name="Hildebrand M."/>
            <person name="Jenkins B.D."/>
            <person name="Jurka J."/>
            <person name="Kapitonov V.V."/>
            <person name="Kroger N."/>
            <person name="Lau W.W."/>
            <person name="Lane T.W."/>
            <person name="Larimer F.W."/>
            <person name="Lippmeier J.C."/>
            <person name="Lucas S."/>
            <person name="Medina M."/>
            <person name="Montsant A."/>
            <person name="Obornik M."/>
            <person name="Parker M.S."/>
            <person name="Palenik B."/>
            <person name="Pazour G.J."/>
            <person name="Richardson P.M."/>
            <person name="Rynearson T.A."/>
            <person name="Saito M.A."/>
            <person name="Schwartz D.C."/>
            <person name="Thamatrakoln K."/>
            <person name="Valentin K."/>
            <person name="Vardi A."/>
            <person name="Wilkerson F.P."/>
            <person name="Rokhsar D.S."/>
        </authorList>
    </citation>
    <scope>NUCLEOTIDE SEQUENCE [LARGE SCALE GENOMIC DNA]</scope>
    <source>
        <strain evidence="8 9">CCMP1335</strain>
    </source>
</reference>
<dbReference type="PANTHER" id="PTHR22761:SF5">
    <property type="entry name" value="CHARGED MULTIVESICULAR BODY PROTEIN 6"/>
    <property type="match status" value="1"/>
</dbReference>
<dbReference type="GO" id="GO:0006900">
    <property type="term" value="P:vesicle budding from membrane"/>
    <property type="evidence" value="ECO:0000318"/>
    <property type="project" value="GO_Central"/>
</dbReference>
<evidence type="ECO:0000256" key="3">
    <source>
        <dbReference type="ARBA" id="ARBA00022448"/>
    </source>
</evidence>
<dbReference type="InterPro" id="IPR005024">
    <property type="entry name" value="Snf7_fam"/>
</dbReference>
<proteinExistence type="inferred from homology"/>
<organism evidence="8 9">
    <name type="scientific">Thalassiosira pseudonana</name>
    <name type="common">Marine diatom</name>
    <name type="synonym">Cyclotella nana</name>
    <dbReference type="NCBI Taxonomy" id="35128"/>
    <lineage>
        <taxon>Eukaryota</taxon>
        <taxon>Sar</taxon>
        <taxon>Stramenopiles</taxon>
        <taxon>Ochrophyta</taxon>
        <taxon>Bacillariophyta</taxon>
        <taxon>Coscinodiscophyceae</taxon>
        <taxon>Thalassiosirophycidae</taxon>
        <taxon>Thalassiosirales</taxon>
        <taxon>Thalassiosiraceae</taxon>
        <taxon>Thalassiosira</taxon>
    </lineage>
</organism>
<evidence type="ECO:0000256" key="2">
    <source>
        <dbReference type="ARBA" id="ARBA00006190"/>
    </source>
</evidence>
<dbReference type="GO" id="GO:0015031">
    <property type="term" value="P:protein transport"/>
    <property type="evidence" value="ECO:0007669"/>
    <property type="project" value="UniProtKB-KW"/>
</dbReference>
<dbReference type="KEGG" id="tps:THAPSDRAFT_3459"/>
<keyword evidence="4" id="KW-0967">Endosome</keyword>
<dbReference type="GeneID" id="7448757"/>
<dbReference type="eggNOG" id="KOG2910">
    <property type="taxonomic scope" value="Eukaryota"/>
</dbReference>
<dbReference type="STRING" id="35128.B8BXV1"/>
<comment type="subcellular location">
    <subcellularLocation>
        <location evidence="1">Endosome membrane</location>
    </subcellularLocation>
</comment>
<dbReference type="Pfam" id="PF03357">
    <property type="entry name" value="Snf7"/>
    <property type="match status" value="1"/>
</dbReference>
<dbReference type="GO" id="GO:0032511">
    <property type="term" value="P:late endosome to vacuole transport via multivesicular body sorting pathway"/>
    <property type="evidence" value="ECO:0000318"/>
    <property type="project" value="GO_Central"/>
</dbReference>
<feature type="region of interest" description="Disordered" evidence="7">
    <location>
        <begin position="232"/>
        <end position="258"/>
    </location>
</feature>
<gene>
    <name evidence="8" type="ORF">THAPSDRAFT_3459</name>
</gene>
<name>B8BXV1_THAPS</name>
<dbReference type="AlphaFoldDB" id="B8BXV1"/>
<dbReference type="PANTHER" id="PTHR22761">
    <property type="entry name" value="CHARGED MULTIVESICULAR BODY PROTEIN"/>
    <property type="match status" value="1"/>
</dbReference>
<dbReference type="GO" id="GO:0000815">
    <property type="term" value="C:ESCRT III complex"/>
    <property type="evidence" value="ECO:0000318"/>
    <property type="project" value="GO_Central"/>
</dbReference>
<evidence type="ECO:0000313" key="8">
    <source>
        <dbReference type="EMBL" id="EED94271.1"/>
    </source>
</evidence>
<evidence type="ECO:0000256" key="5">
    <source>
        <dbReference type="ARBA" id="ARBA00022927"/>
    </source>
</evidence>
<dbReference type="HOGENOM" id="CLU_1079610_0_0_1"/>
<evidence type="ECO:0000256" key="7">
    <source>
        <dbReference type="SAM" id="MobiDB-lite"/>
    </source>
</evidence>